<keyword evidence="3" id="KW-1185">Reference proteome</keyword>
<proteinExistence type="predicted"/>
<dbReference type="AlphaFoldDB" id="A0A8T2NWJ4"/>
<evidence type="ECO:0000313" key="3">
    <source>
        <dbReference type="Proteomes" id="UP000824540"/>
    </source>
</evidence>
<organism evidence="2 3">
    <name type="scientific">Albula glossodonta</name>
    <name type="common">roundjaw bonefish</name>
    <dbReference type="NCBI Taxonomy" id="121402"/>
    <lineage>
        <taxon>Eukaryota</taxon>
        <taxon>Metazoa</taxon>
        <taxon>Chordata</taxon>
        <taxon>Craniata</taxon>
        <taxon>Vertebrata</taxon>
        <taxon>Euteleostomi</taxon>
        <taxon>Actinopterygii</taxon>
        <taxon>Neopterygii</taxon>
        <taxon>Teleostei</taxon>
        <taxon>Albuliformes</taxon>
        <taxon>Albulidae</taxon>
        <taxon>Albula</taxon>
    </lineage>
</organism>
<comment type="caution">
    <text evidence="2">The sequence shown here is derived from an EMBL/GenBank/DDBJ whole genome shotgun (WGS) entry which is preliminary data.</text>
</comment>
<feature type="region of interest" description="Disordered" evidence="1">
    <location>
        <begin position="1"/>
        <end position="22"/>
    </location>
</feature>
<accession>A0A8T2NWJ4</accession>
<name>A0A8T2NWJ4_9TELE</name>
<dbReference type="EMBL" id="JAFBMS010000031">
    <property type="protein sequence ID" value="KAG9341952.1"/>
    <property type="molecule type" value="Genomic_DNA"/>
</dbReference>
<feature type="compositionally biased region" description="Basic and acidic residues" evidence="1">
    <location>
        <begin position="1"/>
        <end position="11"/>
    </location>
</feature>
<reference evidence="2" key="1">
    <citation type="thesis" date="2021" institute="BYU ScholarsArchive" country="Provo, UT, USA">
        <title>Applications of and Algorithms for Genome Assembly and Genomic Analyses with an Emphasis on Marine Teleosts.</title>
        <authorList>
            <person name="Pickett B.D."/>
        </authorList>
    </citation>
    <scope>NUCLEOTIDE SEQUENCE</scope>
    <source>
        <strain evidence="2">HI-2016</strain>
    </source>
</reference>
<gene>
    <name evidence="2" type="ORF">JZ751_018269</name>
</gene>
<evidence type="ECO:0000256" key="1">
    <source>
        <dbReference type="SAM" id="MobiDB-lite"/>
    </source>
</evidence>
<dbReference type="Proteomes" id="UP000824540">
    <property type="component" value="Unassembled WGS sequence"/>
</dbReference>
<evidence type="ECO:0000313" key="2">
    <source>
        <dbReference type="EMBL" id="KAG9341952.1"/>
    </source>
</evidence>
<protein>
    <submittedName>
        <fullName evidence="2">Uncharacterized protein</fullName>
    </submittedName>
</protein>
<sequence length="117" mass="13307">MNIHTTERRAEGGLGNKKKRKTHLMGEQRGLLFSQLVPCTSESLINQKGVGGGWVRGFHAAMEQESFTSLDQSREGMHVCLFHVLTAFMRSLQQDMECWRQLGFPHRQRQSNGLAVH</sequence>